<evidence type="ECO:0000313" key="1">
    <source>
        <dbReference type="EMBL" id="MCT7316726.1"/>
    </source>
</evidence>
<evidence type="ECO:0000313" key="2">
    <source>
        <dbReference type="Proteomes" id="UP001164374"/>
    </source>
</evidence>
<dbReference type="AlphaFoldDB" id="A0AAE3I375"/>
<dbReference type="RefSeq" id="WP_260799618.1">
    <property type="nucleotide sequence ID" value="NZ_JAOCQJ010000003.1"/>
</dbReference>
<reference evidence="1" key="2">
    <citation type="submission" date="2023-02" db="EMBL/GenBank/DDBJ databases">
        <authorList>
            <person name="Lu C.-H."/>
        </authorList>
    </citation>
    <scope>NUCLEOTIDE SEQUENCE</scope>
    <source>
        <strain evidence="1">22TCCZM01-4</strain>
    </source>
</reference>
<sequence>MLRLDERQWQALQACDANQFVATVCDQFLAKRPELLQAPGRDVIVGRMQAAHDYAQRIGFTSNPHIVWLMYMAADAPTIVTDPVIETYLRKPGATPEQRLDDLEAVLQKKLEGGL</sequence>
<dbReference type="Proteomes" id="UP001164374">
    <property type="component" value="Unassembled WGS sequence"/>
</dbReference>
<protein>
    <submittedName>
        <fullName evidence="1">Uncharacterized protein</fullName>
    </submittedName>
</protein>
<gene>
    <name evidence="1" type="ORF">N5I87_11995</name>
</gene>
<dbReference type="EMBL" id="JAOCQJ010000003">
    <property type="protein sequence ID" value="MCT7316726.1"/>
    <property type="molecule type" value="Genomic_DNA"/>
</dbReference>
<accession>A0AAE3I375</accession>
<proteinExistence type="predicted"/>
<reference evidence="1" key="1">
    <citation type="journal article" date="2023" name="Front. Microbiol.">
        <title>Ralstonia chuxiongensis sp. nov., Ralstonia mojiangensis sp. nov., and Ralstonia soli sp. nov., isolated from tobacco fields, are three novel species in the family Burkholderiaceae.</title>
        <authorList>
            <person name="Lu C.H."/>
            <person name="Zhang Y.Y."/>
            <person name="Jiang N."/>
            <person name="Chen W."/>
            <person name="Shao X."/>
            <person name="Zhao Z.M."/>
            <person name="Lu W.L."/>
            <person name="Hu X."/>
            <person name="Xi Y.X."/>
            <person name="Zou S.Y."/>
            <person name="Wei Q.J."/>
            <person name="Lin Z.L."/>
            <person name="Gong L."/>
            <person name="Gai X.T."/>
            <person name="Zhang L.Q."/>
            <person name="Li J.Y."/>
            <person name="Jin Y."/>
            <person name="Xia Z.Y."/>
        </authorList>
    </citation>
    <scope>NUCLEOTIDE SEQUENCE</scope>
    <source>
        <strain evidence="1">22TCCZM01-4</strain>
    </source>
</reference>
<organism evidence="1 2">
    <name type="scientific">Ralstonia mojiangensis</name>
    <dbReference type="NCBI Taxonomy" id="2953895"/>
    <lineage>
        <taxon>Bacteria</taxon>
        <taxon>Pseudomonadati</taxon>
        <taxon>Pseudomonadota</taxon>
        <taxon>Betaproteobacteria</taxon>
        <taxon>Burkholderiales</taxon>
        <taxon>Burkholderiaceae</taxon>
        <taxon>Ralstonia</taxon>
    </lineage>
</organism>
<comment type="caution">
    <text evidence="1">The sequence shown here is derived from an EMBL/GenBank/DDBJ whole genome shotgun (WGS) entry which is preliminary data.</text>
</comment>
<name>A0AAE3I375_9RALS</name>